<organism evidence="1 2">
    <name type="scientific">Pluteus cervinus</name>
    <dbReference type="NCBI Taxonomy" id="181527"/>
    <lineage>
        <taxon>Eukaryota</taxon>
        <taxon>Fungi</taxon>
        <taxon>Dikarya</taxon>
        <taxon>Basidiomycota</taxon>
        <taxon>Agaricomycotina</taxon>
        <taxon>Agaricomycetes</taxon>
        <taxon>Agaricomycetidae</taxon>
        <taxon>Agaricales</taxon>
        <taxon>Pluteineae</taxon>
        <taxon>Pluteaceae</taxon>
        <taxon>Pluteus</taxon>
    </lineage>
</organism>
<proteinExistence type="predicted"/>
<dbReference type="EMBL" id="ML208259">
    <property type="protein sequence ID" value="TFK77257.1"/>
    <property type="molecule type" value="Genomic_DNA"/>
</dbReference>
<sequence>MLSPLKKCRTLRTRGALASRLCILGDVYPCHNLRFHGLVRSANLDNSSLVVIARCPGCSYSGSRGPYRDDELWFVWFCMETRSELVPCRPNLPSTNLPYVLSFISRLHYAPNPRQQAVFLTPNSYWKFTRSPPNISGLIYKVSIPTDPPHRYHLLTVNHHLVGWPNSPHPPQVSRTHFYSAP</sequence>
<evidence type="ECO:0000313" key="1">
    <source>
        <dbReference type="EMBL" id="TFK77257.1"/>
    </source>
</evidence>
<reference evidence="1 2" key="1">
    <citation type="journal article" date="2019" name="Nat. Ecol. Evol.">
        <title>Megaphylogeny resolves global patterns of mushroom evolution.</title>
        <authorList>
            <person name="Varga T."/>
            <person name="Krizsan K."/>
            <person name="Foldi C."/>
            <person name="Dima B."/>
            <person name="Sanchez-Garcia M."/>
            <person name="Sanchez-Ramirez S."/>
            <person name="Szollosi G.J."/>
            <person name="Szarkandi J.G."/>
            <person name="Papp V."/>
            <person name="Albert L."/>
            <person name="Andreopoulos W."/>
            <person name="Angelini C."/>
            <person name="Antonin V."/>
            <person name="Barry K.W."/>
            <person name="Bougher N.L."/>
            <person name="Buchanan P."/>
            <person name="Buyck B."/>
            <person name="Bense V."/>
            <person name="Catcheside P."/>
            <person name="Chovatia M."/>
            <person name="Cooper J."/>
            <person name="Damon W."/>
            <person name="Desjardin D."/>
            <person name="Finy P."/>
            <person name="Geml J."/>
            <person name="Haridas S."/>
            <person name="Hughes K."/>
            <person name="Justo A."/>
            <person name="Karasinski D."/>
            <person name="Kautmanova I."/>
            <person name="Kiss B."/>
            <person name="Kocsube S."/>
            <person name="Kotiranta H."/>
            <person name="LaButti K.M."/>
            <person name="Lechner B.E."/>
            <person name="Liimatainen K."/>
            <person name="Lipzen A."/>
            <person name="Lukacs Z."/>
            <person name="Mihaltcheva S."/>
            <person name="Morgado L.N."/>
            <person name="Niskanen T."/>
            <person name="Noordeloos M.E."/>
            <person name="Ohm R.A."/>
            <person name="Ortiz-Santana B."/>
            <person name="Ovrebo C."/>
            <person name="Racz N."/>
            <person name="Riley R."/>
            <person name="Savchenko A."/>
            <person name="Shiryaev A."/>
            <person name="Soop K."/>
            <person name="Spirin V."/>
            <person name="Szebenyi C."/>
            <person name="Tomsovsky M."/>
            <person name="Tulloss R.E."/>
            <person name="Uehling J."/>
            <person name="Grigoriev I.V."/>
            <person name="Vagvolgyi C."/>
            <person name="Papp T."/>
            <person name="Martin F.M."/>
            <person name="Miettinen O."/>
            <person name="Hibbett D.S."/>
            <person name="Nagy L.G."/>
        </authorList>
    </citation>
    <scope>NUCLEOTIDE SEQUENCE [LARGE SCALE GENOMIC DNA]</scope>
    <source>
        <strain evidence="1 2">NL-1719</strain>
    </source>
</reference>
<evidence type="ECO:0000313" key="2">
    <source>
        <dbReference type="Proteomes" id="UP000308600"/>
    </source>
</evidence>
<gene>
    <name evidence="1" type="ORF">BDN72DRAFT_34975</name>
</gene>
<accession>A0ACD3BJ96</accession>
<keyword evidence="2" id="KW-1185">Reference proteome</keyword>
<protein>
    <submittedName>
        <fullName evidence="1">Uncharacterized protein</fullName>
    </submittedName>
</protein>
<dbReference type="Proteomes" id="UP000308600">
    <property type="component" value="Unassembled WGS sequence"/>
</dbReference>
<name>A0ACD3BJ96_9AGAR</name>